<evidence type="ECO:0000259" key="1">
    <source>
        <dbReference type="SMART" id="SM00960"/>
    </source>
</evidence>
<reference evidence="2 3" key="1">
    <citation type="journal article" date="2019" name="Microb. Cell Fact.">
        <title>Exploring novel herbicidin analogues by transcriptional regulator overexpression and MS/MS molecular networking.</title>
        <authorList>
            <person name="Shi Y."/>
            <person name="Gu R."/>
            <person name="Li Y."/>
            <person name="Wang X."/>
            <person name="Ren W."/>
            <person name="Li X."/>
            <person name="Wang L."/>
            <person name="Xie Y."/>
            <person name="Hong B."/>
        </authorList>
    </citation>
    <scope>NUCLEOTIDE SEQUENCE [LARGE SCALE GENOMIC DNA]</scope>
    <source>
        <strain evidence="2 3">US-43</strain>
    </source>
</reference>
<accession>A0A5N5W124</accession>
<keyword evidence="3" id="KW-1185">Reference proteome</keyword>
<gene>
    <name evidence="2" type="ORF">FRZ00_26760</name>
</gene>
<name>A0A5N5W124_STRMB</name>
<feature type="domain" description="Roadblock/LAMTOR2" evidence="1">
    <location>
        <begin position="62"/>
        <end position="154"/>
    </location>
</feature>
<dbReference type="EMBL" id="VOKX01000107">
    <property type="protein sequence ID" value="KAB7835499.1"/>
    <property type="molecule type" value="Genomic_DNA"/>
</dbReference>
<comment type="caution">
    <text evidence="2">The sequence shown here is derived from an EMBL/GenBank/DDBJ whole genome shotgun (WGS) entry which is preliminary data.</text>
</comment>
<dbReference type="Proteomes" id="UP000327000">
    <property type="component" value="Unassembled WGS sequence"/>
</dbReference>
<dbReference type="InterPro" id="IPR004942">
    <property type="entry name" value="Roadblock/LAMTOR2_dom"/>
</dbReference>
<evidence type="ECO:0000313" key="2">
    <source>
        <dbReference type="EMBL" id="KAB7835499.1"/>
    </source>
</evidence>
<proteinExistence type="predicted"/>
<dbReference type="Gene3D" id="3.30.450.30">
    <property type="entry name" value="Dynein light chain 2a, cytoplasmic"/>
    <property type="match status" value="1"/>
</dbReference>
<organism evidence="2 3">
    <name type="scientific">Streptomyces mobaraensis</name>
    <name type="common">Streptoverticillium mobaraense</name>
    <dbReference type="NCBI Taxonomy" id="35621"/>
    <lineage>
        <taxon>Bacteria</taxon>
        <taxon>Bacillati</taxon>
        <taxon>Actinomycetota</taxon>
        <taxon>Actinomycetes</taxon>
        <taxon>Kitasatosporales</taxon>
        <taxon>Streptomycetaceae</taxon>
        <taxon>Streptomyces</taxon>
    </lineage>
</organism>
<dbReference type="AlphaFoldDB" id="A0A5N5W124"/>
<dbReference type="SUPFAM" id="SSF103196">
    <property type="entry name" value="Roadblock/LC7 domain"/>
    <property type="match status" value="1"/>
</dbReference>
<dbReference type="SMART" id="SM00960">
    <property type="entry name" value="Robl_LC7"/>
    <property type="match status" value="1"/>
</dbReference>
<dbReference type="OrthoDB" id="4568655at2"/>
<dbReference type="Pfam" id="PF03259">
    <property type="entry name" value="Robl_LC7"/>
    <property type="match status" value="1"/>
</dbReference>
<protein>
    <recommendedName>
        <fullName evidence="1">Roadblock/LAMTOR2 domain-containing protein</fullName>
    </recommendedName>
</protein>
<dbReference type="PANTHER" id="PTHR36222:SF1">
    <property type="entry name" value="SERINE PROTEASE INHIBITOR RV3364C"/>
    <property type="match status" value="1"/>
</dbReference>
<dbReference type="PANTHER" id="PTHR36222">
    <property type="entry name" value="SERINE PROTEASE INHIBITOR RV3364C"/>
    <property type="match status" value="1"/>
</dbReference>
<dbReference type="InterPro" id="IPR053141">
    <property type="entry name" value="Mycobact_SerProt_Inhib_Rv3364c"/>
</dbReference>
<sequence>MNRMALPHRYATVPLTVLPARQAYARERIAGRQPAPGSSSTPGPGNPLCQGHTAMDKFSKVQELLDKSVEKVPELRRALVVGADGLLLFHSPADTHTDGEAQKRAAMASSLGSIVKQMAAAEGFGPVVQSLLEAENGVCLFGRIEHDTVIGLYASRGAEGDVAYELGVLLTALPELLVGDPRRLMISGAS</sequence>
<evidence type="ECO:0000313" key="3">
    <source>
        <dbReference type="Proteomes" id="UP000327000"/>
    </source>
</evidence>